<reference evidence="3" key="2">
    <citation type="journal article" date="2007" name="PLoS Biol.">
        <title>Survey sequencing and comparative analysis of the elephant shark (Callorhinchus milii) genome.</title>
        <authorList>
            <person name="Venkatesh B."/>
            <person name="Kirkness E.F."/>
            <person name="Loh Y.H."/>
            <person name="Halpern A.L."/>
            <person name="Lee A.P."/>
            <person name="Johnson J."/>
            <person name="Dandona N."/>
            <person name="Viswanathan L.D."/>
            <person name="Tay A."/>
            <person name="Venter J.C."/>
            <person name="Strausberg R.L."/>
            <person name="Brenner S."/>
        </authorList>
    </citation>
    <scope>NUCLEOTIDE SEQUENCE [LARGE SCALE GENOMIC DNA]</scope>
</reference>
<dbReference type="AlphaFoldDB" id="A0A4W3HR44"/>
<evidence type="ECO:0000259" key="1">
    <source>
        <dbReference type="Pfam" id="PF02181"/>
    </source>
</evidence>
<dbReference type="InterPro" id="IPR042201">
    <property type="entry name" value="FH2_Formin_sf"/>
</dbReference>
<organism evidence="2 3">
    <name type="scientific">Callorhinchus milii</name>
    <name type="common">Ghost shark</name>
    <dbReference type="NCBI Taxonomy" id="7868"/>
    <lineage>
        <taxon>Eukaryota</taxon>
        <taxon>Metazoa</taxon>
        <taxon>Chordata</taxon>
        <taxon>Craniata</taxon>
        <taxon>Vertebrata</taxon>
        <taxon>Chondrichthyes</taxon>
        <taxon>Holocephali</taxon>
        <taxon>Chimaeriformes</taxon>
        <taxon>Callorhinchidae</taxon>
        <taxon>Callorhinchus</taxon>
    </lineage>
</organism>
<reference evidence="2" key="5">
    <citation type="submission" date="2025-09" db="UniProtKB">
        <authorList>
            <consortium name="Ensembl"/>
        </authorList>
    </citation>
    <scope>IDENTIFICATION</scope>
</reference>
<protein>
    <recommendedName>
        <fullName evidence="1">FH2 domain-containing protein</fullName>
    </recommendedName>
</protein>
<dbReference type="Ensembl" id="ENSCMIT00000018120.1">
    <property type="protein sequence ID" value="ENSCMIP00000017780.1"/>
    <property type="gene ID" value="ENSCMIG00000008441.1"/>
</dbReference>
<dbReference type="InterPro" id="IPR015425">
    <property type="entry name" value="FH2_Formin"/>
</dbReference>
<dbReference type="STRING" id="7868.ENSCMIP00000017780"/>
<dbReference type="Gene3D" id="1.20.58.2220">
    <property type="entry name" value="Formin, FH2 domain"/>
    <property type="match status" value="1"/>
</dbReference>
<feature type="domain" description="FH2" evidence="1">
    <location>
        <begin position="17"/>
        <end position="134"/>
    </location>
</feature>
<dbReference type="Pfam" id="PF02181">
    <property type="entry name" value="FH2"/>
    <property type="match status" value="1"/>
</dbReference>
<dbReference type="PANTHER" id="PTHR46345:SF7">
    <property type="entry name" value="FH2 DOMAIN CONTAINING 3-RELATED"/>
    <property type="match status" value="1"/>
</dbReference>
<reference evidence="2" key="4">
    <citation type="submission" date="2025-08" db="UniProtKB">
        <authorList>
            <consortium name="Ensembl"/>
        </authorList>
    </citation>
    <scope>IDENTIFICATION</scope>
</reference>
<name>A0A4W3HR44_CALMI</name>
<dbReference type="SUPFAM" id="SSF101447">
    <property type="entry name" value="Formin homology 2 domain (FH2 domain)"/>
    <property type="match status" value="1"/>
</dbReference>
<proteinExistence type="predicted"/>
<evidence type="ECO:0000313" key="2">
    <source>
        <dbReference type="Ensembl" id="ENSCMIP00000017780.1"/>
    </source>
</evidence>
<accession>A0A4W3HR44</accession>
<dbReference type="GeneTree" id="ENSGT00940000155128"/>
<dbReference type="PANTHER" id="PTHR46345">
    <property type="entry name" value="INVERTED FORMIN-2"/>
    <property type="match status" value="1"/>
</dbReference>
<dbReference type="InParanoid" id="A0A4W3HR44"/>
<reference evidence="3" key="3">
    <citation type="journal article" date="2014" name="Nature">
        <title>Elephant shark genome provides unique insights into gnathostome evolution.</title>
        <authorList>
            <consortium name="International Elephant Shark Genome Sequencing Consortium"/>
            <person name="Venkatesh B."/>
            <person name="Lee A.P."/>
            <person name="Ravi V."/>
            <person name="Maurya A.K."/>
            <person name="Lian M.M."/>
            <person name="Swann J.B."/>
            <person name="Ohta Y."/>
            <person name="Flajnik M.F."/>
            <person name="Sutoh Y."/>
            <person name="Kasahara M."/>
            <person name="Hoon S."/>
            <person name="Gangu V."/>
            <person name="Roy S.W."/>
            <person name="Irimia M."/>
            <person name="Korzh V."/>
            <person name="Kondrychyn I."/>
            <person name="Lim Z.W."/>
            <person name="Tay B.H."/>
            <person name="Tohari S."/>
            <person name="Kong K.W."/>
            <person name="Ho S."/>
            <person name="Lorente-Galdos B."/>
            <person name="Quilez J."/>
            <person name="Marques-Bonet T."/>
            <person name="Raney B.J."/>
            <person name="Ingham P.W."/>
            <person name="Tay A."/>
            <person name="Hillier L.W."/>
            <person name="Minx P."/>
            <person name="Boehm T."/>
            <person name="Wilson R.K."/>
            <person name="Brenner S."/>
            <person name="Warren W.C."/>
        </authorList>
    </citation>
    <scope>NUCLEOTIDE SEQUENCE [LARGE SCALE GENOMIC DNA]</scope>
</reference>
<sequence>QIVGAPPGGGYRRPRGSRLRNFNWETLPQDRVVGRQNIWTASLGESDRSAVHIDTSSMEELFGRREQPKNLSVRKSFRVSILDSKRSMNISIFLKQFKRPVQDILEDIKQGASAAYGAEKLIELQKLLPDKEEVCSPTCAGPYDLIPEQWARLPLGWEWNGGGNREWGWNRGGNVTEVADLCGR</sequence>
<dbReference type="Proteomes" id="UP000314986">
    <property type="component" value="Unassembled WGS sequence"/>
</dbReference>
<keyword evidence="3" id="KW-1185">Reference proteome</keyword>
<reference evidence="3" key="1">
    <citation type="journal article" date="2006" name="Science">
        <title>Ancient noncoding elements conserved in the human genome.</title>
        <authorList>
            <person name="Venkatesh B."/>
            <person name="Kirkness E.F."/>
            <person name="Loh Y.H."/>
            <person name="Halpern A.L."/>
            <person name="Lee A.P."/>
            <person name="Johnson J."/>
            <person name="Dandona N."/>
            <person name="Viswanathan L.D."/>
            <person name="Tay A."/>
            <person name="Venter J.C."/>
            <person name="Strausberg R.L."/>
            <person name="Brenner S."/>
        </authorList>
    </citation>
    <scope>NUCLEOTIDE SEQUENCE [LARGE SCALE GENOMIC DNA]</scope>
</reference>
<evidence type="ECO:0000313" key="3">
    <source>
        <dbReference type="Proteomes" id="UP000314986"/>
    </source>
</evidence>